<evidence type="ECO:0000256" key="2">
    <source>
        <dbReference type="SAM" id="SignalP"/>
    </source>
</evidence>
<gene>
    <name evidence="3" type="ORF">HAP95_16465</name>
</gene>
<keyword evidence="1" id="KW-0802">TPR repeat</keyword>
<organism evidence="3 4">
    <name type="scientific">Acidithiobacillus sulfurivorans</name>
    <dbReference type="NCBI Taxonomy" id="1958756"/>
    <lineage>
        <taxon>Bacteria</taxon>
        <taxon>Pseudomonadati</taxon>
        <taxon>Pseudomonadota</taxon>
        <taxon>Acidithiobacillia</taxon>
        <taxon>Acidithiobacillales</taxon>
        <taxon>Acidithiobacillaceae</taxon>
        <taxon>Acidithiobacillus</taxon>
    </lineage>
</organism>
<keyword evidence="2" id="KW-0732">Signal</keyword>
<reference evidence="3 4" key="1">
    <citation type="journal article" date="2021" name="ISME J.">
        <title>Genomic evolution of the class Acidithiobacillia: deep-branching Proteobacteria living in extreme acidic conditions.</title>
        <authorList>
            <person name="Moya-Beltran A."/>
            <person name="Beard S."/>
            <person name="Rojas-Villalobos C."/>
            <person name="Issotta F."/>
            <person name="Gallardo Y."/>
            <person name="Ulloa R."/>
            <person name="Giaveno A."/>
            <person name="Degli Esposti M."/>
            <person name="Johnson D.B."/>
            <person name="Quatrini R."/>
        </authorList>
    </citation>
    <scope>NUCLEOTIDE SEQUENCE [LARGE SCALE GENOMIC DNA]</scope>
    <source>
        <strain evidence="3 4">RW2</strain>
    </source>
</reference>
<dbReference type="InterPro" id="IPR011990">
    <property type="entry name" value="TPR-like_helical_dom_sf"/>
</dbReference>
<dbReference type="InterPro" id="IPR019734">
    <property type="entry name" value="TPR_rpt"/>
</dbReference>
<keyword evidence="4" id="KW-1185">Reference proteome</keyword>
<comment type="caution">
    <text evidence="3">The sequence shown here is derived from an EMBL/GenBank/DDBJ whole genome shotgun (WGS) entry which is preliminary data.</text>
</comment>
<evidence type="ECO:0000313" key="4">
    <source>
        <dbReference type="Proteomes" id="UP000755654"/>
    </source>
</evidence>
<evidence type="ECO:0000313" key="3">
    <source>
        <dbReference type="EMBL" id="MBU2761726.1"/>
    </source>
</evidence>
<proteinExistence type="predicted"/>
<feature type="signal peptide" evidence="2">
    <location>
        <begin position="1"/>
        <end position="23"/>
    </location>
</feature>
<dbReference type="SUPFAM" id="SSF48452">
    <property type="entry name" value="TPR-like"/>
    <property type="match status" value="1"/>
</dbReference>
<protein>
    <recommendedName>
        <fullName evidence="5">Tetratricopeptide repeat protein</fullName>
    </recommendedName>
</protein>
<dbReference type="Gene3D" id="1.25.40.10">
    <property type="entry name" value="Tetratricopeptide repeat domain"/>
    <property type="match status" value="1"/>
</dbReference>
<feature type="repeat" description="TPR" evidence="1">
    <location>
        <begin position="60"/>
        <end position="93"/>
    </location>
</feature>
<dbReference type="Proteomes" id="UP000755654">
    <property type="component" value="Unassembled WGS sequence"/>
</dbReference>
<sequence>MKNHLTKTILLGMAFVLTGCASSAGLLSLRNQADQAYTQGHLTQAAALYRKLIHGAPGDPLLWARLGNLDALNNHPRAAAQAYENALRIKPDFAEVRYNFAMLRMKEAQAQLIAAENTPNLPPPLAARIRDLSAVINGTRFDVPATAPTTSAGVTK</sequence>
<evidence type="ECO:0008006" key="5">
    <source>
        <dbReference type="Google" id="ProtNLM"/>
    </source>
</evidence>
<dbReference type="EMBL" id="JAAOMP010000172">
    <property type="protein sequence ID" value="MBU2761726.1"/>
    <property type="molecule type" value="Genomic_DNA"/>
</dbReference>
<dbReference type="PROSITE" id="PS51257">
    <property type="entry name" value="PROKAR_LIPOPROTEIN"/>
    <property type="match status" value="1"/>
</dbReference>
<name>A0ABS6A2I2_9PROT</name>
<dbReference type="PROSITE" id="PS50005">
    <property type="entry name" value="TPR"/>
    <property type="match status" value="1"/>
</dbReference>
<feature type="chain" id="PRO_5045049732" description="Tetratricopeptide repeat protein" evidence="2">
    <location>
        <begin position="24"/>
        <end position="156"/>
    </location>
</feature>
<evidence type="ECO:0000256" key="1">
    <source>
        <dbReference type="PROSITE-ProRule" id="PRU00339"/>
    </source>
</evidence>
<dbReference type="RefSeq" id="WP_215885206.1">
    <property type="nucleotide sequence ID" value="NZ_JAAOMP010000172.1"/>
</dbReference>
<accession>A0ABS6A2I2</accession>